<comment type="caution">
    <text evidence="13">The sequence shown here is derived from an EMBL/GenBank/DDBJ whole genome shotgun (WGS) entry which is preliminary data.</text>
</comment>
<comment type="similarity">
    <text evidence="8">Belongs to the methyl-accepting chemotaxis (MCP) protein family.</text>
</comment>
<evidence type="ECO:0000256" key="2">
    <source>
        <dbReference type="ARBA" id="ARBA00022475"/>
    </source>
</evidence>
<evidence type="ECO:0000256" key="1">
    <source>
        <dbReference type="ARBA" id="ARBA00004651"/>
    </source>
</evidence>
<feature type="domain" description="HAMP" evidence="12">
    <location>
        <begin position="353"/>
        <end position="405"/>
    </location>
</feature>
<dbReference type="GO" id="GO:0005886">
    <property type="term" value="C:plasma membrane"/>
    <property type="evidence" value="ECO:0007669"/>
    <property type="project" value="UniProtKB-SubCell"/>
</dbReference>
<keyword evidence="3" id="KW-0145">Chemotaxis</keyword>
<evidence type="ECO:0000256" key="8">
    <source>
        <dbReference type="ARBA" id="ARBA00029447"/>
    </source>
</evidence>
<evidence type="ECO:0000313" key="14">
    <source>
        <dbReference type="Proteomes" id="UP000295063"/>
    </source>
</evidence>
<dbReference type="Gene3D" id="3.30.450.20">
    <property type="entry name" value="PAS domain"/>
    <property type="match status" value="1"/>
</dbReference>
<evidence type="ECO:0000256" key="4">
    <source>
        <dbReference type="ARBA" id="ARBA00022692"/>
    </source>
</evidence>
<sequence length="710" mass="75658">MNLLMSLLQKIRTVSVSSLLPRRQKWTSFFNRFSVQSAAKRSTDITKQLASLKSGAGLVSLVTRATVFIIITCTIPLLIFGWFTTHQTMNNLTDSAIDKNSKVAERVASDIGYYMINKKNFLTVASGSEALRVLNKETAQQYLQQVRPFYGGSDALFVADTTGGQLARTDGAALVSVADRDYFQRALQGTSSFSDPVVSKVTNQLTIIGSAPIYAEGNRVAGVLGANISIANIQTMIENILSQNPGYILTVIDGNRIPLFYQADSSAVTERKSLNEEYYVQAVANKSGNSIGSFRGQDYLVSYRPIQNTDWVVVSAYPKQQALQAAYDTVDLSAKVAIGLILGFVVCGVAVTRLALRPLKALVKQVERVAEGDLTCDLTVKGKDEIAHVAQAFCTMTGNLREIVQAVQQSSMSIVESSNYVVAASGQSNIASQQVTQSIQNIAQKVTSQSQETGKTETLITELVAISSTVSGNAALVAQATNACSTTAVQGQQVVEQTVAAIQSLKELVEQTSQTVQVLGSSAREIGQITEIITAITQQTNLLALNAAIEAARAGDSGRGFAVVASEVRRLAEQSAGATKNIAALVKKIQVETDQAIEAIGASFVQVDKGVAIAGTLGISFADIMQAIGHAQSQTTIITTEAAKQTDLCQSALAAVANIHEMAEANTQNIQEIAAVSQEQAAASQDITHSIDTLKALAHNLEELVTQFKA</sequence>
<accession>A0A4R1Q838</accession>
<gene>
    <name evidence="13" type="ORF">EV210_104313</name>
</gene>
<dbReference type="EMBL" id="SLUI01000004">
    <property type="protein sequence ID" value="TCL38329.1"/>
    <property type="molecule type" value="Genomic_DNA"/>
</dbReference>
<dbReference type="SMART" id="SM00304">
    <property type="entry name" value="HAMP"/>
    <property type="match status" value="1"/>
</dbReference>
<evidence type="ECO:0000256" key="7">
    <source>
        <dbReference type="ARBA" id="ARBA00023224"/>
    </source>
</evidence>
<dbReference type="PANTHER" id="PTHR32089:SF112">
    <property type="entry name" value="LYSOZYME-LIKE PROTEIN-RELATED"/>
    <property type="match status" value="1"/>
</dbReference>
<evidence type="ECO:0000256" key="3">
    <source>
        <dbReference type="ARBA" id="ARBA00022500"/>
    </source>
</evidence>
<dbReference type="CDD" id="cd06225">
    <property type="entry name" value="HAMP"/>
    <property type="match status" value="1"/>
</dbReference>
<dbReference type="Pfam" id="PF02743">
    <property type="entry name" value="dCache_1"/>
    <property type="match status" value="1"/>
</dbReference>
<protein>
    <submittedName>
        <fullName evidence="13">Methyl-accepting chemotaxis protein</fullName>
    </submittedName>
</protein>
<dbReference type="CDD" id="cd12914">
    <property type="entry name" value="PDC1_DGC_like"/>
    <property type="match status" value="1"/>
</dbReference>
<keyword evidence="2" id="KW-1003">Cell membrane</keyword>
<keyword evidence="14" id="KW-1185">Reference proteome</keyword>
<evidence type="ECO:0000256" key="5">
    <source>
        <dbReference type="ARBA" id="ARBA00022989"/>
    </source>
</evidence>
<dbReference type="PANTHER" id="PTHR32089">
    <property type="entry name" value="METHYL-ACCEPTING CHEMOTAXIS PROTEIN MCPB"/>
    <property type="match status" value="1"/>
</dbReference>
<proteinExistence type="inferred from homology"/>
<dbReference type="GO" id="GO:0007165">
    <property type="term" value="P:signal transduction"/>
    <property type="evidence" value="ECO:0007669"/>
    <property type="project" value="UniProtKB-KW"/>
</dbReference>
<dbReference type="GO" id="GO:0006935">
    <property type="term" value="P:chemotaxis"/>
    <property type="evidence" value="ECO:0007669"/>
    <property type="project" value="UniProtKB-KW"/>
</dbReference>
<keyword evidence="7 9" id="KW-0807">Transducer</keyword>
<reference evidence="13 14" key="1">
    <citation type="submission" date="2019-03" db="EMBL/GenBank/DDBJ databases">
        <title>Genomic Encyclopedia of Type Strains, Phase IV (KMG-IV): sequencing the most valuable type-strain genomes for metagenomic binning, comparative biology and taxonomic classification.</title>
        <authorList>
            <person name="Goeker M."/>
        </authorList>
    </citation>
    <scope>NUCLEOTIDE SEQUENCE [LARGE SCALE GENOMIC DNA]</scope>
    <source>
        <strain evidence="13 14">DSM 15969</strain>
    </source>
</reference>
<dbReference type="InterPro" id="IPR004089">
    <property type="entry name" value="MCPsignal_dom"/>
</dbReference>
<evidence type="ECO:0000256" key="6">
    <source>
        <dbReference type="ARBA" id="ARBA00023136"/>
    </source>
</evidence>
<dbReference type="Pfam" id="PF00672">
    <property type="entry name" value="HAMP"/>
    <property type="match status" value="1"/>
</dbReference>
<evidence type="ECO:0000256" key="10">
    <source>
        <dbReference type="SAM" id="Phobius"/>
    </source>
</evidence>
<dbReference type="PROSITE" id="PS50111">
    <property type="entry name" value="CHEMOTAXIS_TRANSDUC_2"/>
    <property type="match status" value="1"/>
</dbReference>
<dbReference type="AlphaFoldDB" id="A0A4R1Q838"/>
<keyword evidence="5 10" id="KW-1133">Transmembrane helix</keyword>
<name>A0A4R1Q838_9FIRM</name>
<dbReference type="SUPFAM" id="SSF58104">
    <property type="entry name" value="Methyl-accepting chemotaxis protein (MCP) signaling domain"/>
    <property type="match status" value="1"/>
</dbReference>
<evidence type="ECO:0000259" key="11">
    <source>
        <dbReference type="PROSITE" id="PS50111"/>
    </source>
</evidence>
<dbReference type="SMART" id="SM00283">
    <property type="entry name" value="MA"/>
    <property type="match status" value="1"/>
</dbReference>
<organism evidence="13 14">
    <name type="scientific">Anaerospora hongkongensis</name>
    <dbReference type="NCBI Taxonomy" id="244830"/>
    <lineage>
        <taxon>Bacteria</taxon>
        <taxon>Bacillati</taxon>
        <taxon>Bacillota</taxon>
        <taxon>Negativicutes</taxon>
        <taxon>Selenomonadales</taxon>
        <taxon>Sporomusaceae</taxon>
        <taxon>Anaerospora</taxon>
    </lineage>
</organism>
<evidence type="ECO:0000259" key="12">
    <source>
        <dbReference type="PROSITE" id="PS50885"/>
    </source>
</evidence>
<evidence type="ECO:0000256" key="9">
    <source>
        <dbReference type="PROSITE-ProRule" id="PRU00284"/>
    </source>
</evidence>
<dbReference type="RefSeq" id="WP_132078170.1">
    <property type="nucleotide sequence ID" value="NZ_SLUI01000004.1"/>
</dbReference>
<dbReference type="Gene3D" id="6.10.340.10">
    <property type="match status" value="1"/>
</dbReference>
<feature type="transmembrane region" description="Helical" evidence="10">
    <location>
        <begin position="336"/>
        <end position="356"/>
    </location>
</feature>
<dbReference type="InterPro" id="IPR003660">
    <property type="entry name" value="HAMP_dom"/>
</dbReference>
<keyword evidence="4 10" id="KW-0812">Transmembrane</keyword>
<evidence type="ECO:0000313" key="13">
    <source>
        <dbReference type="EMBL" id="TCL38329.1"/>
    </source>
</evidence>
<dbReference type="Proteomes" id="UP000295063">
    <property type="component" value="Unassembled WGS sequence"/>
</dbReference>
<dbReference type="Pfam" id="PF00015">
    <property type="entry name" value="MCPsignal"/>
    <property type="match status" value="1"/>
</dbReference>
<dbReference type="SUPFAM" id="SSF103190">
    <property type="entry name" value="Sensory domain-like"/>
    <property type="match status" value="1"/>
</dbReference>
<comment type="subcellular location">
    <subcellularLocation>
        <location evidence="1">Cell membrane</location>
        <topology evidence="1">Multi-pass membrane protein</topology>
    </subcellularLocation>
</comment>
<dbReference type="Gene3D" id="1.10.287.950">
    <property type="entry name" value="Methyl-accepting chemotaxis protein"/>
    <property type="match status" value="1"/>
</dbReference>
<feature type="transmembrane region" description="Helical" evidence="10">
    <location>
        <begin position="61"/>
        <end position="83"/>
    </location>
</feature>
<dbReference type="OrthoDB" id="1672031at2"/>
<keyword evidence="6 10" id="KW-0472">Membrane</keyword>
<dbReference type="InterPro" id="IPR029151">
    <property type="entry name" value="Sensor-like_sf"/>
</dbReference>
<dbReference type="PROSITE" id="PS50885">
    <property type="entry name" value="HAMP"/>
    <property type="match status" value="1"/>
</dbReference>
<feature type="domain" description="Methyl-accepting transducer" evidence="11">
    <location>
        <begin position="424"/>
        <end position="695"/>
    </location>
</feature>
<dbReference type="InterPro" id="IPR033479">
    <property type="entry name" value="dCache_1"/>
</dbReference>